<dbReference type="GO" id="GO:0004553">
    <property type="term" value="F:hydrolase activity, hydrolyzing O-glycosyl compounds"/>
    <property type="evidence" value="ECO:0007669"/>
    <property type="project" value="InterPro"/>
</dbReference>
<dbReference type="SMART" id="SM00925">
    <property type="entry name" value="MltA"/>
    <property type="match status" value="1"/>
</dbReference>
<dbReference type="InterPro" id="IPR026044">
    <property type="entry name" value="MltA"/>
</dbReference>
<proteinExistence type="predicted"/>
<protein>
    <recommendedName>
        <fullName evidence="2">peptidoglycan lytic exotransglycosylase</fullName>
        <ecNumber evidence="2">4.2.2.n1</ecNumber>
    </recommendedName>
    <alternativeName>
        <fullName evidence="5">Murein hydrolase A</fullName>
    </alternativeName>
</protein>
<dbReference type="CDD" id="cd14485">
    <property type="entry name" value="mltA_like_LT_A"/>
    <property type="match status" value="1"/>
</dbReference>
<dbReference type="GO" id="GO:0008933">
    <property type="term" value="F:peptidoglycan lytic transglycosylase activity"/>
    <property type="evidence" value="ECO:0007669"/>
    <property type="project" value="TreeGrafter"/>
</dbReference>
<dbReference type="GO" id="GO:0071555">
    <property type="term" value="P:cell wall organization"/>
    <property type="evidence" value="ECO:0007669"/>
    <property type="project" value="UniProtKB-KW"/>
</dbReference>
<dbReference type="EMBL" id="JACEON010000007">
    <property type="protein sequence ID" value="MBA4611909.1"/>
    <property type="molecule type" value="Genomic_DNA"/>
</dbReference>
<dbReference type="RefSeq" id="WP_181760103.1">
    <property type="nucleotide sequence ID" value="NZ_BMCR01000008.1"/>
</dbReference>
<evidence type="ECO:0000256" key="1">
    <source>
        <dbReference type="ARBA" id="ARBA00001420"/>
    </source>
</evidence>
<comment type="catalytic activity">
    <reaction evidence="1">
        <text>Exolytic cleavage of the (1-&gt;4)-beta-glycosidic linkage between N-acetylmuramic acid (MurNAc) and N-acetylglucosamine (GlcNAc) residues in peptidoglycan, from either the reducing or the non-reducing ends of the peptidoglycan chains, with concomitant formation of a 1,6-anhydrobond in the MurNAc residue.</text>
        <dbReference type="EC" id="4.2.2.n1"/>
    </reaction>
</comment>
<evidence type="ECO:0000313" key="8">
    <source>
        <dbReference type="Proteomes" id="UP000559404"/>
    </source>
</evidence>
<dbReference type="GO" id="GO:0009253">
    <property type="term" value="P:peptidoglycan catabolic process"/>
    <property type="evidence" value="ECO:0007669"/>
    <property type="project" value="TreeGrafter"/>
</dbReference>
<dbReference type="InterPro" id="IPR036908">
    <property type="entry name" value="RlpA-like_sf"/>
</dbReference>
<dbReference type="SUPFAM" id="SSF50685">
    <property type="entry name" value="Barwin-like endoglucanases"/>
    <property type="match status" value="1"/>
</dbReference>
<gene>
    <name evidence="7" type="ORF">H1W37_09620</name>
</gene>
<evidence type="ECO:0000256" key="5">
    <source>
        <dbReference type="ARBA" id="ARBA00030918"/>
    </source>
</evidence>
<feature type="domain" description="Lytic transglycosylase MltA" evidence="6">
    <location>
        <begin position="94"/>
        <end position="252"/>
    </location>
</feature>
<dbReference type="PANTHER" id="PTHR30124">
    <property type="entry name" value="MEMBRANE-BOUND LYTIC MUREIN TRANSGLYCOSYLASE A"/>
    <property type="match status" value="1"/>
</dbReference>
<reference evidence="7 8" key="1">
    <citation type="submission" date="2020-07" db="EMBL/GenBank/DDBJ databases">
        <authorList>
            <person name="Li M."/>
        </authorList>
    </citation>
    <scope>NUCLEOTIDE SEQUENCE [LARGE SCALE GENOMIC DNA]</scope>
    <source>
        <strain evidence="7 8">DSM 23284</strain>
    </source>
</reference>
<dbReference type="EC" id="4.2.2.n1" evidence="2"/>
<dbReference type="InterPro" id="IPR005300">
    <property type="entry name" value="MltA_B"/>
</dbReference>
<dbReference type="PIRSF" id="PIRSF019422">
    <property type="entry name" value="MltA"/>
    <property type="match status" value="1"/>
</dbReference>
<dbReference type="Gene3D" id="2.40.240.50">
    <property type="entry name" value="Barwin-like endoglucanases"/>
    <property type="match status" value="1"/>
</dbReference>
<name>A0A838XKQ4_9HYPH</name>
<dbReference type="PANTHER" id="PTHR30124:SF0">
    <property type="entry name" value="MEMBRANE-BOUND LYTIC MUREIN TRANSGLYCOSYLASE A"/>
    <property type="match status" value="1"/>
</dbReference>
<keyword evidence="4" id="KW-0961">Cell wall biogenesis/degradation</keyword>
<keyword evidence="3" id="KW-0456">Lyase</keyword>
<reference evidence="7 8" key="2">
    <citation type="submission" date="2020-08" db="EMBL/GenBank/DDBJ databases">
        <title>Stappia taiwanensis sp. nov., isolated from a coastal thermal spring.</title>
        <authorList>
            <person name="Kampfer P."/>
        </authorList>
    </citation>
    <scope>NUCLEOTIDE SEQUENCE [LARGE SCALE GENOMIC DNA]</scope>
    <source>
        <strain evidence="7 8">DSM 23284</strain>
    </source>
</reference>
<dbReference type="GO" id="GO:0019867">
    <property type="term" value="C:outer membrane"/>
    <property type="evidence" value="ECO:0007669"/>
    <property type="project" value="InterPro"/>
</dbReference>
<comment type="caution">
    <text evidence="7">The sequence shown here is derived from an EMBL/GenBank/DDBJ whole genome shotgun (WGS) entry which is preliminary data.</text>
</comment>
<dbReference type="Pfam" id="PF06725">
    <property type="entry name" value="3D"/>
    <property type="match status" value="1"/>
</dbReference>
<dbReference type="Pfam" id="PF03562">
    <property type="entry name" value="MltA"/>
    <property type="match status" value="1"/>
</dbReference>
<evidence type="ECO:0000256" key="3">
    <source>
        <dbReference type="ARBA" id="ARBA00023239"/>
    </source>
</evidence>
<evidence type="ECO:0000313" key="7">
    <source>
        <dbReference type="EMBL" id="MBA4611909.1"/>
    </source>
</evidence>
<evidence type="ECO:0000256" key="4">
    <source>
        <dbReference type="ARBA" id="ARBA00023316"/>
    </source>
</evidence>
<dbReference type="AlphaFoldDB" id="A0A838XKQ4"/>
<dbReference type="CDD" id="cd14668">
    <property type="entry name" value="mlta_B"/>
    <property type="match status" value="1"/>
</dbReference>
<evidence type="ECO:0000259" key="6">
    <source>
        <dbReference type="SMART" id="SM00925"/>
    </source>
</evidence>
<dbReference type="Proteomes" id="UP000559404">
    <property type="component" value="Unassembled WGS sequence"/>
</dbReference>
<keyword evidence="8" id="KW-1185">Reference proteome</keyword>
<dbReference type="InterPro" id="IPR010611">
    <property type="entry name" value="3D_dom"/>
</dbReference>
<dbReference type="Gene3D" id="2.40.40.10">
    <property type="entry name" value="RlpA-like domain"/>
    <property type="match status" value="1"/>
</dbReference>
<sequence>MPLLHPTTFTEMPGWAEEDHRAALAGFLRHCDKGFVGKTGAFGIDPEALAALCPSARRAWAAGGASAARRFFEEAFLPHRIAAKGFLTGYFEPEYRGARTRSAAYPYPLLRRPPELVALTEANRPAWADKDWPFALRDRDGTLRRPPDRGAIMDGALSGHGLELVWLADPVDAFYIHVQGSARIRLEGGGVMRVGYAGKTGHPYAPIGRVMIERGLAKPGTVTMAVLRGWLADNPEEIDAVLRRNRSYIFFREVTEISPEEGPVGAAGLPLMAGRSLAVDAGFHTYGAPVFVSAELPLGAGGGMRSFQRLMLAEDTGSAITGAARGDVFFGSGAAAGEKAGPIQHEAAMTVLLPRGAS</sequence>
<organism evidence="7 8">
    <name type="scientific">Stappia taiwanensis</name>
    <dbReference type="NCBI Taxonomy" id="992267"/>
    <lineage>
        <taxon>Bacteria</taxon>
        <taxon>Pseudomonadati</taxon>
        <taxon>Pseudomonadota</taxon>
        <taxon>Alphaproteobacteria</taxon>
        <taxon>Hyphomicrobiales</taxon>
        <taxon>Stappiaceae</taxon>
        <taxon>Stappia</taxon>
    </lineage>
</organism>
<accession>A0A838XKQ4</accession>
<evidence type="ECO:0000256" key="2">
    <source>
        <dbReference type="ARBA" id="ARBA00012587"/>
    </source>
</evidence>
<dbReference type="GO" id="GO:0009254">
    <property type="term" value="P:peptidoglycan turnover"/>
    <property type="evidence" value="ECO:0007669"/>
    <property type="project" value="InterPro"/>
</dbReference>